<dbReference type="AlphaFoldDB" id="A0AAI8V4L9"/>
<feature type="compositionally biased region" description="Polar residues" evidence="1">
    <location>
        <begin position="293"/>
        <end position="305"/>
    </location>
</feature>
<dbReference type="Proteomes" id="UP001295740">
    <property type="component" value="Unassembled WGS sequence"/>
</dbReference>
<proteinExistence type="predicted"/>
<feature type="region of interest" description="Disordered" evidence="1">
    <location>
        <begin position="168"/>
        <end position="194"/>
    </location>
</feature>
<keyword evidence="3" id="KW-1185">Reference proteome</keyword>
<evidence type="ECO:0000313" key="2">
    <source>
        <dbReference type="EMBL" id="CAJ2500843.1"/>
    </source>
</evidence>
<feature type="region of interest" description="Disordered" evidence="1">
    <location>
        <begin position="471"/>
        <end position="584"/>
    </location>
</feature>
<comment type="caution">
    <text evidence="2">The sequence shown here is derived from an EMBL/GenBank/DDBJ whole genome shotgun (WGS) entry which is preliminary data.</text>
</comment>
<protein>
    <submittedName>
        <fullName evidence="2">Uu.00g036960.m01.CDS01</fullName>
    </submittedName>
</protein>
<feature type="compositionally biased region" description="Polar residues" evidence="1">
    <location>
        <begin position="479"/>
        <end position="504"/>
    </location>
</feature>
<accession>A0AAI8V4L9</accession>
<sequence length="749" mass="81386">MPFPPPGQSRIRPSKALPSDPDEVYGMERLNSIPMGDALNQQEIRELFQGTVPFHVQRRLINSRSLRQALFGTAAEDDIRRAMVQSEVSMELRRQLENNFPFLKPAAPSAVGSPGHILRDPDLAVIHSPSPMANGIATATGTPTSNPIVSSAKQAIDQASSVEKAFTAKRTNRPERPLPAAAGANPQPSANWSPSIAFSVKKGAIKGSLTSPKPARIKVHYGWQFNDNGDGTLSAVGKKNGVSAKVISKKPLDPKEPPMLDPKMRLQDAKARGQSLLGTSEAGHASSIPKATPKSTPSTDTSLQGLDTRIQPTRTSQRMQATLNAPALGSPPPAAGDQGDQTKLWHYIHSRLNSTPRSRMPQNCWLPDLLRLPRLREVEYNPAAPYPYKENRPGDIAAMVIQVTGAEPPKACERCRTGKGIFKGCYVIHPNAPLTARQSPSLAGCANCTYKNVGRRCELKQWAYETYPELGIQPDRASTEIQTQPDRPSTQTPNQPDRPSTETQTEPDRPASQTPNQPDRPSTETQTEPDRPASQTQTQPGSHRLADKHPERRSERILLKDSAAAVSPAHASGRRMSATAGGVAFPPVSATAKTHQIHNHDLPEQRHAGYEESGSFSNVQGSAVNPTHLLQLETWEVAPGRIRNDGQFADNIAFSNSYLAQNLAVRISRDISFQVITVKPGTAYNFEAIADRLRLCSVASGKLKVKIGDQEFDMGPNGMFKVNTQTAAAATNMLYIDATVHVSIMPSHL</sequence>
<feature type="region of interest" description="Disordered" evidence="1">
    <location>
        <begin position="1"/>
        <end position="23"/>
    </location>
</feature>
<evidence type="ECO:0000313" key="3">
    <source>
        <dbReference type="Proteomes" id="UP001295740"/>
    </source>
</evidence>
<feature type="compositionally biased region" description="Basic and acidic residues" evidence="1">
    <location>
        <begin position="544"/>
        <end position="559"/>
    </location>
</feature>
<gene>
    <name evidence="2" type="ORF">KHLLAP_LOCUS1311</name>
</gene>
<feature type="compositionally biased region" description="Polar residues" evidence="1">
    <location>
        <begin position="511"/>
        <end position="526"/>
    </location>
</feature>
<dbReference type="Pfam" id="PF12511">
    <property type="entry name" value="DUF3716"/>
    <property type="match status" value="1"/>
</dbReference>
<dbReference type="EMBL" id="CAUWAG010000003">
    <property type="protein sequence ID" value="CAJ2500843.1"/>
    <property type="molecule type" value="Genomic_DNA"/>
</dbReference>
<organism evidence="2 3">
    <name type="scientific">Anthostomella pinea</name>
    <dbReference type="NCBI Taxonomy" id="933095"/>
    <lineage>
        <taxon>Eukaryota</taxon>
        <taxon>Fungi</taxon>
        <taxon>Dikarya</taxon>
        <taxon>Ascomycota</taxon>
        <taxon>Pezizomycotina</taxon>
        <taxon>Sordariomycetes</taxon>
        <taxon>Xylariomycetidae</taxon>
        <taxon>Xylariales</taxon>
        <taxon>Xylariaceae</taxon>
        <taxon>Anthostomella</taxon>
    </lineage>
</organism>
<reference evidence="2" key="1">
    <citation type="submission" date="2023-10" db="EMBL/GenBank/DDBJ databases">
        <authorList>
            <person name="Hackl T."/>
        </authorList>
    </citation>
    <scope>NUCLEOTIDE SEQUENCE</scope>
</reference>
<name>A0AAI8V4L9_9PEZI</name>
<feature type="region of interest" description="Disordered" evidence="1">
    <location>
        <begin position="279"/>
        <end position="305"/>
    </location>
</feature>
<dbReference type="InterPro" id="IPR022190">
    <property type="entry name" value="DUF3716"/>
</dbReference>
<evidence type="ECO:0000256" key="1">
    <source>
        <dbReference type="SAM" id="MobiDB-lite"/>
    </source>
</evidence>